<proteinExistence type="predicted"/>
<protein>
    <recommendedName>
        <fullName evidence="3">Verru_Chthon cassette protein A</fullName>
    </recommendedName>
</protein>
<accession>A0ABM7RLT8</accession>
<dbReference type="Proteomes" id="UP001374893">
    <property type="component" value="Chromosome"/>
</dbReference>
<evidence type="ECO:0000313" key="2">
    <source>
        <dbReference type="Proteomes" id="UP001374893"/>
    </source>
</evidence>
<keyword evidence="2" id="KW-1185">Reference proteome</keyword>
<organism evidence="1 2">
    <name type="scientific">Haloferula helveola</name>
    <dbReference type="NCBI Taxonomy" id="490095"/>
    <lineage>
        <taxon>Bacteria</taxon>
        <taxon>Pseudomonadati</taxon>
        <taxon>Verrucomicrobiota</taxon>
        <taxon>Verrucomicrobiia</taxon>
        <taxon>Verrucomicrobiales</taxon>
        <taxon>Verrucomicrobiaceae</taxon>
        <taxon>Haloferula</taxon>
    </lineage>
</organism>
<dbReference type="EMBL" id="AP024702">
    <property type="protein sequence ID" value="BCX48772.1"/>
    <property type="molecule type" value="Genomic_DNA"/>
</dbReference>
<reference evidence="1 2" key="1">
    <citation type="submission" date="2021-06" db="EMBL/GenBank/DDBJ databases">
        <title>Complete genome of Haloferula helveola possessing various polysaccharide degrading enzymes.</title>
        <authorList>
            <person name="Takami H."/>
            <person name="Huang C."/>
            <person name="Hamasaki K."/>
        </authorList>
    </citation>
    <scope>NUCLEOTIDE SEQUENCE [LARGE SCALE GENOMIC DNA]</scope>
    <source>
        <strain evidence="1 2">CN-1</strain>
    </source>
</reference>
<sequence length="1193" mass="131349">MRSFSSLAKSSRRQGFALVITVTLMLLLTLLAVGLLSLSTISLRASGQSDAMALARSNARMALTIAIGELQKHAGTDKAVTAPIELVEQSPASPRLTGVWSAWDPLSAGDGLAPDYIGAKEDRFGRWMVSDSDPDAVLRKNYGGPKDEKIQLVGEGSLGTNSPDPDDEVFAGRVPVSADDRSAGAYAWHVADESIKARINAYRNPDPDDYLWRKSSLVAGHRPSPLDVRASNGATLDFLPGDTTEAEYREAETLVGKLPTLGQFSLMDGGEPIGPFRHHVTPYSYGLLTSPTHGGLKFDLSSMFEMQSMPGPYRGTRLYETTNGISGPSDPYWSALQSYYDVFKDSSMRSPTPLYYNSPTERVTLDGSNDAPRQFFAGPVIARVEMLFSVVVREAHGPWSQQSTGLPQGTRMIHLLYAPIVTLHNPYNVSIKFDKLDLDINGIPIAFNFYVNGQAQNRDTVPYNQMYVNLNDRAKKSFNISISDWRSFNSDSTSPITMRPGQSLVCGPYIDGNAIFGNAGHEGSRVFFDYSNNLTGNENQRAKCAPGFLGKQVAFDIDWLTPDNAPYSTDNRRGVLIVKPRDRFYIEYQVKPNEWGGRVTDKMTVDAKLKAGRRELEIGGLEFAFDDRSIRRHFPTVYRYPDSRSRPNELTVESLYEPNNKPIRNQTNVRSFALLSARARTANGGVYDYVSRDKLPRGQNLLNDGRLAGNPLLHHNPARTPTVVDLKRDLPGRYSHELNLEPLTGGVEDIYDIDRTNRGYLLTGNTVFNGVKSGSYLELPTGPLQTIADFRRSNALTSSMLPNFVQPVANSYSSPLISTDKYSQSGVVPYPLLDHSVLANNALYNRFYFSTLSNYGTNRTPDKVFASFIDGEQPLAAQSFTPYLPSGRTADKAKSELYSGGRPTEEAYWKAAGYQLVKTPFNVNSVDVQAWKAVLSATRGSAVQQLWATSEKRDEDISDWVPMPSMSLVNGGVVGEFDAAQDGPNIDNQLTNDVNGYRELDPTELEQLATEIVEEIRARGPFLSLSEFVNRRVGPDSAESLAGALQTAIDESGINDNFLAGSVIDVRDADVSDRSVYNFANPVAATGNPAAGASGWLTQGDLMDILEPGATVRGDTFVIRTCGQALDSQGDVRATAYAEAVVQRYPEYVDPRDEAFVNVWDPNGGGRKDTEVNRIFGRRFEIVSFRWLSPEEI</sequence>
<gene>
    <name evidence="1" type="ORF">HAHE_26800</name>
</gene>
<dbReference type="RefSeq" id="WP_338685125.1">
    <property type="nucleotide sequence ID" value="NZ_AP024702.1"/>
</dbReference>
<evidence type="ECO:0008006" key="3">
    <source>
        <dbReference type="Google" id="ProtNLM"/>
    </source>
</evidence>
<evidence type="ECO:0000313" key="1">
    <source>
        <dbReference type="EMBL" id="BCX48772.1"/>
    </source>
</evidence>
<name>A0ABM7RLT8_9BACT</name>